<proteinExistence type="predicted"/>
<keyword evidence="2" id="KW-1185">Reference proteome</keyword>
<name>A0A0N0V5G3_FUSLA</name>
<dbReference type="Proteomes" id="UP000037904">
    <property type="component" value="Unassembled WGS sequence"/>
</dbReference>
<sequence>MSADDSSRFHELAERMALLSQRKRNPDLTAVDTNVVLTQQDNFVSQRLEDVLSQCQTDSEIDSELWDDLEVHHQSADVYIDQYLDCLQQVQEERCKHVYEVEDLYNEAFPTDVAVRKPDSKVSAMTRAEWRLKISRDSLARDLLAMHETLGFLKTRTSPTPSNSGLSICILSVSASLL</sequence>
<protein>
    <submittedName>
        <fullName evidence="1">Uncharacterized protein</fullName>
    </submittedName>
</protein>
<comment type="caution">
    <text evidence="1">The sequence shown here is derived from an EMBL/GenBank/DDBJ whole genome shotgun (WGS) entry which is preliminary data.</text>
</comment>
<organism evidence="1 2">
    <name type="scientific">Fusarium langsethiae</name>
    <dbReference type="NCBI Taxonomy" id="179993"/>
    <lineage>
        <taxon>Eukaryota</taxon>
        <taxon>Fungi</taxon>
        <taxon>Dikarya</taxon>
        <taxon>Ascomycota</taxon>
        <taxon>Pezizomycotina</taxon>
        <taxon>Sordariomycetes</taxon>
        <taxon>Hypocreomycetidae</taxon>
        <taxon>Hypocreales</taxon>
        <taxon>Nectriaceae</taxon>
        <taxon>Fusarium</taxon>
    </lineage>
</organism>
<dbReference type="OrthoDB" id="5098610at2759"/>
<accession>A0A0N0V5G3</accession>
<evidence type="ECO:0000313" key="1">
    <source>
        <dbReference type="EMBL" id="KPA37561.1"/>
    </source>
</evidence>
<evidence type="ECO:0000313" key="2">
    <source>
        <dbReference type="Proteomes" id="UP000037904"/>
    </source>
</evidence>
<gene>
    <name evidence="1" type="ORF">FLAG1_09621</name>
</gene>
<reference evidence="1 2" key="1">
    <citation type="submission" date="2015-04" db="EMBL/GenBank/DDBJ databases">
        <title>The draft genome sequence of Fusarium langsethiae, a T-2/HT-2 mycotoxin producer.</title>
        <authorList>
            <person name="Lysoe E."/>
            <person name="Divon H.H."/>
            <person name="Terzi V."/>
            <person name="Orru L."/>
            <person name="Lamontanara A."/>
            <person name="Kolseth A.-K."/>
            <person name="Frandsen R.J."/>
            <person name="Nielsen K."/>
            <person name="Thrane U."/>
        </authorList>
    </citation>
    <scope>NUCLEOTIDE SEQUENCE [LARGE SCALE GENOMIC DNA]</scope>
    <source>
        <strain evidence="1 2">Fl201059</strain>
    </source>
</reference>
<dbReference type="EMBL" id="JXCE01000393">
    <property type="protein sequence ID" value="KPA37561.1"/>
    <property type="molecule type" value="Genomic_DNA"/>
</dbReference>
<dbReference type="AlphaFoldDB" id="A0A0N0V5G3"/>